<dbReference type="SMART" id="SM00822">
    <property type="entry name" value="PKS_KR"/>
    <property type="match status" value="1"/>
</dbReference>
<name>A0A849ADJ6_9ACTN</name>
<dbReference type="CDD" id="cd05233">
    <property type="entry name" value="SDR_c"/>
    <property type="match status" value="1"/>
</dbReference>
<dbReference type="Proteomes" id="UP000562984">
    <property type="component" value="Unassembled WGS sequence"/>
</dbReference>
<accession>A0A849ADJ6</accession>
<protein>
    <submittedName>
        <fullName evidence="3">SDR family oxidoreductase</fullName>
    </submittedName>
</protein>
<dbReference type="AlphaFoldDB" id="A0A849ADJ6"/>
<dbReference type="Gene3D" id="3.40.50.720">
    <property type="entry name" value="NAD(P)-binding Rossmann-like Domain"/>
    <property type="match status" value="1"/>
</dbReference>
<sequence>MLIVTGGGTGIGRAVALAGQAAGKRVLVTGRRSEPLAALSDLSEQTGRSSGRIEHLVCDNADVDDVGRLADRVTEPVHGLVLAAGGNPATGRPDPASLRQVAELYQATLDSNLRSTVLTLAALSGQLADDASVVCFSSIGAEYSSGFYGPAKAAVAAYAAGQAAELGPRGIRVNCIAPGYITDTEFFADQMRSERAEQLRQQTALGRVGHPDDVVALVDFLLSPASRHITGQNLHLNGGAFTTR</sequence>
<dbReference type="EMBL" id="JABEND010000007">
    <property type="protein sequence ID" value="NNG36540.1"/>
    <property type="molecule type" value="Genomic_DNA"/>
</dbReference>
<dbReference type="PRINTS" id="PR00081">
    <property type="entry name" value="GDHRDH"/>
</dbReference>
<dbReference type="InterPro" id="IPR036291">
    <property type="entry name" value="NAD(P)-bd_dom_sf"/>
</dbReference>
<evidence type="ECO:0000259" key="2">
    <source>
        <dbReference type="SMART" id="SM00822"/>
    </source>
</evidence>
<evidence type="ECO:0000313" key="4">
    <source>
        <dbReference type="Proteomes" id="UP000562984"/>
    </source>
</evidence>
<dbReference type="Pfam" id="PF13561">
    <property type="entry name" value="adh_short_C2"/>
    <property type="match status" value="1"/>
</dbReference>
<dbReference type="InterPro" id="IPR057326">
    <property type="entry name" value="KR_dom"/>
</dbReference>
<keyword evidence="4" id="KW-1185">Reference proteome</keyword>
<organism evidence="3 4">
    <name type="scientific">Nakamurella aerolata</name>
    <dbReference type="NCBI Taxonomy" id="1656892"/>
    <lineage>
        <taxon>Bacteria</taxon>
        <taxon>Bacillati</taxon>
        <taxon>Actinomycetota</taxon>
        <taxon>Actinomycetes</taxon>
        <taxon>Nakamurellales</taxon>
        <taxon>Nakamurellaceae</taxon>
        <taxon>Nakamurella</taxon>
    </lineage>
</organism>
<evidence type="ECO:0000313" key="3">
    <source>
        <dbReference type="EMBL" id="NNG36540.1"/>
    </source>
</evidence>
<comment type="similarity">
    <text evidence="1">Belongs to the short-chain dehydrogenases/reductases (SDR) family.</text>
</comment>
<dbReference type="InterPro" id="IPR002347">
    <property type="entry name" value="SDR_fam"/>
</dbReference>
<dbReference type="RefSeq" id="WP_171200239.1">
    <property type="nucleotide sequence ID" value="NZ_JABEND010000007.1"/>
</dbReference>
<dbReference type="SUPFAM" id="SSF51735">
    <property type="entry name" value="NAD(P)-binding Rossmann-fold domains"/>
    <property type="match status" value="1"/>
</dbReference>
<dbReference type="GO" id="GO:0030497">
    <property type="term" value="P:fatty acid elongation"/>
    <property type="evidence" value="ECO:0007669"/>
    <property type="project" value="TreeGrafter"/>
</dbReference>
<comment type="caution">
    <text evidence="3">The sequence shown here is derived from an EMBL/GenBank/DDBJ whole genome shotgun (WGS) entry which is preliminary data.</text>
</comment>
<evidence type="ECO:0000256" key="1">
    <source>
        <dbReference type="ARBA" id="ARBA00006484"/>
    </source>
</evidence>
<dbReference type="PANTHER" id="PTHR42760">
    <property type="entry name" value="SHORT-CHAIN DEHYDROGENASES/REDUCTASES FAMILY MEMBER"/>
    <property type="match status" value="1"/>
</dbReference>
<reference evidence="3 4" key="1">
    <citation type="submission" date="2020-05" db="EMBL/GenBank/DDBJ databases">
        <title>Nakamurella sp. DB0629 isolated from air conditioner.</title>
        <authorList>
            <person name="Kim D.H."/>
            <person name="Kim D.-U."/>
        </authorList>
    </citation>
    <scope>NUCLEOTIDE SEQUENCE [LARGE SCALE GENOMIC DNA]</scope>
    <source>
        <strain evidence="3 4">DB0629</strain>
    </source>
</reference>
<gene>
    <name evidence="3" type="ORF">HKD39_12635</name>
</gene>
<dbReference type="PANTHER" id="PTHR42760:SF40">
    <property type="entry name" value="3-OXOACYL-[ACYL-CARRIER-PROTEIN] REDUCTASE, CHLOROPLASTIC"/>
    <property type="match status" value="1"/>
</dbReference>
<feature type="domain" description="Ketoreductase" evidence="2">
    <location>
        <begin position="3"/>
        <end position="184"/>
    </location>
</feature>
<dbReference type="GO" id="GO:0016616">
    <property type="term" value="F:oxidoreductase activity, acting on the CH-OH group of donors, NAD or NADP as acceptor"/>
    <property type="evidence" value="ECO:0007669"/>
    <property type="project" value="TreeGrafter"/>
</dbReference>
<proteinExistence type="inferred from homology"/>